<dbReference type="InterPro" id="IPR027039">
    <property type="entry name" value="Crtac1"/>
</dbReference>
<dbReference type="InterPro" id="IPR026444">
    <property type="entry name" value="Secre_tail"/>
</dbReference>
<evidence type="ECO:0000259" key="3">
    <source>
        <dbReference type="Pfam" id="PF18962"/>
    </source>
</evidence>
<dbReference type="PANTHER" id="PTHR16026">
    <property type="entry name" value="CARTILAGE ACIDIC PROTEIN 1"/>
    <property type="match status" value="1"/>
</dbReference>
<keyword evidence="1" id="KW-0732">Signal</keyword>
<name>A0ABV9HY23_9FLAO</name>
<dbReference type="SUPFAM" id="SSF69318">
    <property type="entry name" value="Integrin alpha N-terminal domain"/>
    <property type="match status" value="2"/>
</dbReference>
<dbReference type="Gene3D" id="2.130.10.130">
    <property type="entry name" value="Integrin alpha, N-terminal"/>
    <property type="match status" value="2"/>
</dbReference>
<feature type="domain" description="Secretion system C-terminal sorting" evidence="3">
    <location>
        <begin position="540"/>
        <end position="608"/>
    </location>
</feature>
<protein>
    <submittedName>
        <fullName evidence="4">FG-GAP-like repeat-containing protein</fullName>
    </submittedName>
</protein>
<dbReference type="RefSeq" id="WP_379979954.1">
    <property type="nucleotide sequence ID" value="NZ_JBHSFV010000009.1"/>
</dbReference>
<dbReference type="InterPro" id="IPR028994">
    <property type="entry name" value="Integrin_alpha_N"/>
</dbReference>
<organism evidence="4 5">
    <name type="scientific">Dokdonia ponticola</name>
    <dbReference type="NCBI Taxonomy" id="2041041"/>
    <lineage>
        <taxon>Bacteria</taxon>
        <taxon>Pseudomonadati</taxon>
        <taxon>Bacteroidota</taxon>
        <taxon>Flavobacteriia</taxon>
        <taxon>Flavobacteriales</taxon>
        <taxon>Flavobacteriaceae</taxon>
        <taxon>Dokdonia</taxon>
    </lineage>
</organism>
<comment type="caution">
    <text evidence="4">The sequence shown here is derived from an EMBL/GenBank/DDBJ whole genome shotgun (WGS) entry which is preliminary data.</text>
</comment>
<dbReference type="Proteomes" id="UP001596043">
    <property type="component" value="Unassembled WGS sequence"/>
</dbReference>
<dbReference type="EMBL" id="JBHSFV010000009">
    <property type="protein sequence ID" value="MFC4635077.1"/>
    <property type="molecule type" value="Genomic_DNA"/>
</dbReference>
<evidence type="ECO:0000259" key="2">
    <source>
        <dbReference type="Pfam" id="PF07593"/>
    </source>
</evidence>
<gene>
    <name evidence="4" type="ORF">ACFO3O_14240</name>
</gene>
<dbReference type="Pfam" id="PF18962">
    <property type="entry name" value="Por_Secre_tail"/>
    <property type="match status" value="1"/>
</dbReference>
<dbReference type="InterPro" id="IPR013517">
    <property type="entry name" value="FG-GAP"/>
</dbReference>
<dbReference type="PANTHER" id="PTHR16026:SF0">
    <property type="entry name" value="CARTILAGE ACIDIC PROTEIN 1"/>
    <property type="match status" value="1"/>
</dbReference>
<evidence type="ECO:0000313" key="5">
    <source>
        <dbReference type="Proteomes" id="UP001596043"/>
    </source>
</evidence>
<evidence type="ECO:0000256" key="1">
    <source>
        <dbReference type="ARBA" id="ARBA00022729"/>
    </source>
</evidence>
<dbReference type="Pfam" id="PF13517">
    <property type="entry name" value="FG-GAP_3"/>
    <property type="match status" value="2"/>
</dbReference>
<evidence type="ECO:0000313" key="4">
    <source>
        <dbReference type="EMBL" id="MFC4635077.1"/>
    </source>
</evidence>
<proteinExistence type="predicted"/>
<keyword evidence="5" id="KW-1185">Reference proteome</keyword>
<reference evidence="5" key="1">
    <citation type="journal article" date="2019" name="Int. J. Syst. Evol. Microbiol.">
        <title>The Global Catalogue of Microorganisms (GCM) 10K type strain sequencing project: providing services to taxonomists for standard genome sequencing and annotation.</title>
        <authorList>
            <consortium name="The Broad Institute Genomics Platform"/>
            <consortium name="The Broad Institute Genome Sequencing Center for Infectious Disease"/>
            <person name="Wu L."/>
            <person name="Ma J."/>
        </authorList>
    </citation>
    <scope>NUCLEOTIDE SEQUENCE [LARGE SCALE GENOMIC DNA]</scope>
    <source>
        <strain evidence="5">YJ-61-S</strain>
    </source>
</reference>
<accession>A0ABV9HY23</accession>
<dbReference type="Pfam" id="PF07593">
    <property type="entry name" value="UnbV_ASPIC"/>
    <property type="match status" value="1"/>
</dbReference>
<dbReference type="InterPro" id="IPR011519">
    <property type="entry name" value="UnbV_ASPIC"/>
</dbReference>
<sequence>MPLHAFAKAYTSYLYNDYIYSMIHSLQAVRNLKILFCFLCVFTSVVSEAQVFFNEKSQELGLSTSSWGQDANETYGGGISFFDFDDDGWDDLTVSSAEGLPVRFYKNNNGTFELINLPGINDELFQTKSVQWVDFDNDGDYDFFSTSNQPTGDTRLYENQGDLTFIDITVTAGLSNSGHQSFGASWGDYNNDSFLDVFVVSRFFDSDTQFNILYKNNGDGTFTDVSVEAQLLQENTLSFCSAWIDYDKDGWQDIYVSNDKIQNKNILYHNNQDGTFTNVAEAAGADLAIDAMSTTIGDYNRDGWLDIYVANSQQGNAFLRNNGDGTFTDVAPNNGTLLQSFAWSSVFLDADLDTDLDLYVSTSISNPDSGLLSAAYYNNIGNGLYTIPDDIGFEDDISISYSNAIGDVNNDGKYDIAVLNCLPDPVFLWENETENNNNWIKIKLEGTESNRQGIGSLIELSINDEKQYNYTLCGEGYLGQNSSYEFFGIGDATVIDLITVYWPSGQIDVVTLPQINTTLTVIEGEPQLGLEEIDQEKIGLYPNPSHSEIQISGLQNYINGSLEIVDLSGKVVQTVPIENSDMTLDISDLSTGVYIARLGAQTVSTHLKFVKM</sequence>
<feature type="domain" description="ASPIC/UnbV" evidence="2">
    <location>
        <begin position="453"/>
        <end position="520"/>
    </location>
</feature>
<dbReference type="NCBIfam" id="TIGR04183">
    <property type="entry name" value="Por_Secre_tail"/>
    <property type="match status" value="1"/>
</dbReference>